<dbReference type="GO" id="GO:0042542">
    <property type="term" value="P:response to hydrogen peroxide"/>
    <property type="evidence" value="ECO:0007669"/>
    <property type="project" value="TreeGrafter"/>
</dbReference>
<dbReference type="GO" id="GO:0005739">
    <property type="term" value="C:mitochondrion"/>
    <property type="evidence" value="ECO:0007669"/>
    <property type="project" value="TreeGrafter"/>
</dbReference>
<dbReference type="GO" id="GO:0005777">
    <property type="term" value="C:peroxisome"/>
    <property type="evidence" value="ECO:0007669"/>
    <property type="project" value="TreeGrafter"/>
</dbReference>
<dbReference type="Gene3D" id="2.40.180.10">
    <property type="entry name" value="Catalase core domain"/>
    <property type="match status" value="1"/>
</dbReference>
<dbReference type="PANTHER" id="PTHR11465:SF62">
    <property type="entry name" value="CATALASE T"/>
    <property type="match status" value="1"/>
</dbReference>
<dbReference type="GO" id="GO:0004096">
    <property type="term" value="F:catalase activity"/>
    <property type="evidence" value="ECO:0007669"/>
    <property type="project" value="InterPro"/>
</dbReference>
<dbReference type="InterPro" id="IPR011614">
    <property type="entry name" value="Catalase_core"/>
</dbReference>
<accession>A0A1V6ST78</accession>
<keyword evidence="3" id="KW-1185">Reference proteome</keyword>
<evidence type="ECO:0000313" key="2">
    <source>
        <dbReference type="EMBL" id="OQE17225.1"/>
    </source>
</evidence>
<sequence>MPQRTEIDRVSHTLEKRKRNIIEMPLPSNPETVDVGTQLVDILHKVFGPQPGFRPAHAKGLLLKGRFTPTPEASTLSIAQHFQQETPILARFSNATGLPKIPDTDPNANPRGLAIRFILAESPRHLHTDIITHSTPFFPAKDESNAVSFFTALANGSIKEHLSTHISAREFIEAAKPSPRSLGSEQFFGINAFKLVSADGGETFIRYRIIPRQGVSYLSSEELEKLDESYFFDSVTDILGQGPIFDIVVQIAEEGDVTDNCTIRWPETRKLVKIGMISFDRVVDDNAAEQKKIIFDPVPRVVGIEPSDDPLIDVRAALYLISGRERRAA</sequence>
<dbReference type="Gene3D" id="1.20.1280.120">
    <property type="match status" value="1"/>
</dbReference>
<feature type="domain" description="Catalase core" evidence="1">
    <location>
        <begin position="19"/>
        <end position="329"/>
    </location>
</feature>
<dbReference type="STRING" id="303698.A0A1V6ST78"/>
<dbReference type="SUPFAM" id="SSF56634">
    <property type="entry name" value="Heme-dependent catalase-like"/>
    <property type="match status" value="1"/>
</dbReference>
<dbReference type="GO" id="GO:0042744">
    <property type="term" value="P:hydrogen peroxide catabolic process"/>
    <property type="evidence" value="ECO:0007669"/>
    <property type="project" value="TreeGrafter"/>
</dbReference>
<protein>
    <recommendedName>
        <fullName evidence="1">Catalase core domain-containing protein</fullName>
    </recommendedName>
</protein>
<dbReference type="GO" id="GO:0020037">
    <property type="term" value="F:heme binding"/>
    <property type="evidence" value="ECO:0007669"/>
    <property type="project" value="InterPro"/>
</dbReference>
<dbReference type="InterPro" id="IPR018028">
    <property type="entry name" value="Catalase"/>
</dbReference>
<reference evidence="3" key="1">
    <citation type="journal article" date="2017" name="Nat. Microbiol.">
        <title>Global analysis of biosynthetic gene clusters reveals vast potential of secondary metabolite production in Penicillium species.</title>
        <authorList>
            <person name="Nielsen J.C."/>
            <person name="Grijseels S."/>
            <person name="Prigent S."/>
            <person name="Ji B."/>
            <person name="Dainat J."/>
            <person name="Nielsen K.F."/>
            <person name="Frisvad J.C."/>
            <person name="Workman M."/>
            <person name="Nielsen J."/>
        </authorList>
    </citation>
    <scope>NUCLEOTIDE SEQUENCE [LARGE SCALE GENOMIC DNA]</scope>
    <source>
        <strain evidence="3">IBT 24891</strain>
    </source>
</reference>
<dbReference type="EMBL" id="MLKD01000021">
    <property type="protein sequence ID" value="OQE17225.1"/>
    <property type="molecule type" value="Genomic_DNA"/>
</dbReference>
<proteinExistence type="predicted"/>
<dbReference type="PROSITE" id="PS51402">
    <property type="entry name" value="CATALASE_3"/>
    <property type="match status" value="1"/>
</dbReference>
<dbReference type="Pfam" id="PF00199">
    <property type="entry name" value="Catalase"/>
    <property type="match status" value="1"/>
</dbReference>
<dbReference type="Proteomes" id="UP000191285">
    <property type="component" value="Unassembled WGS sequence"/>
</dbReference>
<dbReference type="InterPro" id="IPR020835">
    <property type="entry name" value="Catalase_sf"/>
</dbReference>
<comment type="caution">
    <text evidence="2">The sequence shown here is derived from an EMBL/GenBank/DDBJ whole genome shotgun (WGS) entry which is preliminary data.</text>
</comment>
<gene>
    <name evidence="2" type="ORF">PENSTE_c021G08498</name>
</gene>
<dbReference type="AlphaFoldDB" id="A0A1V6ST78"/>
<organism evidence="2 3">
    <name type="scientific">Penicillium steckii</name>
    <dbReference type="NCBI Taxonomy" id="303698"/>
    <lineage>
        <taxon>Eukaryota</taxon>
        <taxon>Fungi</taxon>
        <taxon>Dikarya</taxon>
        <taxon>Ascomycota</taxon>
        <taxon>Pezizomycotina</taxon>
        <taxon>Eurotiomycetes</taxon>
        <taxon>Eurotiomycetidae</taxon>
        <taxon>Eurotiales</taxon>
        <taxon>Aspergillaceae</taxon>
        <taxon>Penicillium</taxon>
    </lineage>
</organism>
<dbReference type="InterPro" id="IPR024168">
    <property type="entry name" value="Catalase_SrpA-type_pred"/>
</dbReference>
<name>A0A1V6ST78_9EURO</name>
<dbReference type="CDD" id="cd08153">
    <property type="entry name" value="srpA_like"/>
    <property type="match status" value="1"/>
</dbReference>
<dbReference type="OrthoDB" id="6880011at2759"/>
<dbReference type="PIRSF" id="PIRSF000296">
    <property type="entry name" value="SrpA"/>
    <property type="match status" value="1"/>
</dbReference>
<dbReference type="PRINTS" id="PR00067">
    <property type="entry name" value="CATALASE"/>
</dbReference>
<evidence type="ECO:0000313" key="3">
    <source>
        <dbReference type="Proteomes" id="UP000191285"/>
    </source>
</evidence>
<dbReference type="PANTHER" id="PTHR11465">
    <property type="entry name" value="CATALASE"/>
    <property type="match status" value="1"/>
</dbReference>
<evidence type="ECO:0000259" key="1">
    <source>
        <dbReference type="SMART" id="SM01060"/>
    </source>
</evidence>
<dbReference type="SMART" id="SM01060">
    <property type="entry name" value="Catalase"/>
    <property type="match status" value="1"/>
</dbReference>